<dbReference type="Gene3D" id="3.30.9.10">
    <property type="entry name" value="D-Amino Acid Oxidase, subunit A, domain 2"/>
    <property type="match status" value="1"/>
</dbReference>
<dbReference type="Ensembl" id="ENSOTST00005185802.1">
    <property type="protein sequence ID" value="ENSOTSP00005155487.1"/>
    <property type="gene ID" value="ENSOTSG00005060502.1"/>
</dbReference>
<dbReference type="AlphaFoldDB" id="A0AAZ3SQS4"/>
<sequence length="145" mass="16147">MEYHQELFESDQDRIMDHVEMDMEMVPVVKNADIINTVSGPITSTPDLLPRAQATTGPASASGKPCYVWLTGSGRLKVKGITAWSDCVRCPRYGMIHGGGIGKFLSDWIVTGDPPLYDLNGKWTTVPYMCTKVRVLWIQQSSRLL</sequence>
<reference evidence="1" key="2">
    <citation type="submission" date="2025-08" db="UniProtKB">
        <authorList>
            <consortium name="Ensembl"/>
        </authorList>
    </citation>
    <scope>IDENTIFICATION</scope>
</reference>
<evidence type="ECO:0000313" key="1">
    <source>
        <dbReference type="Ensembl" id="ENSOTSP00005155487.1"/>
    </source>
</evidence>
<accession>A0AAZ3SQS4</accession>
<reference evidence="2" key="1">
    <citation type="journal article" date="2018" name="PLoS ONE">
        <title>Chinook salmon (Oncorhynchus tshawytscha) genome and transcriptome.</title>
        <authorList>
            <person name="Christensen K.A."/>
            <person name="Leong J.S."/>
            <person name="Sakhrani D."/>
            <person name="Biagi C.A."/>
            <person name="Minkley D.R."/>
            <person name="Withler R.E."/>
            <person name="Rondeau E.B."/>
            <person name="Koop B.F."/>
            <person name="Devlin R.H."/>
        </authorList>
    </citation>
    <scope>NUCLEOTIDE SEQUENCE [LARGE SCALE GENOMIC DNA]</scope>
</reference>
<organism evidence="1 2">
    <name type="scientific">Oncorhynchus tshawytscha</name>
    <name type="common">Chinook salmon</name>
    <name type="synonym">Salmo tshawytscha</name>
    <dbReference type="NCBI Taxonomy" id="74940"/>
    <lineage>
        <taxon>Eukaryota</taxon>
        <taxon>Metazoa</taxon>
        <taxon>Chordata</taxon>
        <taxon>Craniata</taxon>
        <taxon>Vertebrata</taxon>
        <taxon>Euteleostomi</taxon>
        <taxon>Actinopterygii</taxon>
        <taxon>Neopterygii</taxon>
        <taxon>Teleostei</taxon>
        <taxon>Protacanthopterygii</taxon>
        <taxon>Salmoniformes</taxon>
        <taxon>Salmonidae</taxon>
        <taxon>Salmoninae</taxon>
        <taxon>Oncorhynchus</taxon>
    </lineage>
</organism>
<dbReference type="InterPro" id="IPR036188">
    <property type="entry name" value="FAD/NAD-bd_sf"/>
</dbReference>
<protein>
    <submittedName>
        <fullName evidence="1">Dimethylglycine dehydrogenase</fullName>
    </submittedName>
</protein>
<keyword evidence="2" id="KW-1185">Reference proteome</keyword>
<name>A0AAZ3SQS4_ONCTS</name>
<proteinExistence type="predicted"/>
<dbReference type="GeneTree" id="ENSGT00940000158176"/>
<evidence type="ECO:0000313" key="2">
    <source>
        <dbReference type="Proteomes" id="UP000694402"/>
    </source>
</evidence>
<reference evidence="1" key="3">
    <citation type="submission" date="2025-09" db="UniProtKB">
        <authorList>
            <consortium name="Ensembl"/>
        </authorList>
    </citation>
    <scope>IDENTIFICATION</scope>
</reference>
<dbReference type="Gene3D" id="3.50.50.60">
    <property type="entry name" value="FAD/NAD(P)-binding domain"/>
    <property type="match status" value="1"/>
</dbReference>
<dbReference type="Proteomes" id="UP000694402">
    <property type="component" value="Unassembled WGS sequence"/>
</dbReference>